<accession>A0A1S3VVF1</accession>
<protein>
    <submittedName>
        <fullName evidence="3">Protein FAR-RED IMPAIRED RESPONSE 1-like</fullName>
    </submittedName>
</protein>
<organism evidence="2 3">
    <name type="scientific">Vigna radiata var. radiata</name>
    <name type="common">Mung bean</name>
    <name type="synonym">Phaseolus aureus</name>
    <dbReference type="NCBI Taxonomy" id="3916"/>
    <lineage>
        <taxon>Eukaryota</taxon>
        <taxon>Viridiplantae</taxon>
        <taxon>Streptophyta</taxon>
        <taxon>Embryophyta</taxon>
        <taxon>Tracheophyta</taxon>
        <taxon>Spermatophyta</taxon>
        <taxon>Magnoliopsida</taxon>
        <taxon>eudicotyledons</taxon>
        <taxon>Gunneridae</taxon>
        <taxon>Pentapetalae</taxon>
        <taxon>rosids</taxon>
        <taxon>fabids</taxon>
        <taxon>Fabales</taxon>
        <taxon>Fabaceae</taxon>
        <taxon>Papilionoideae</taxon>
        <taxon>50 kb inversion clade</taxon>
        <taxon>NPAAA clade</taxon>
        <taxon>indigoferoid/millettioid clade</taxon>
        <taxon>Phaseoleae</taxon>
        <taxon>Vigna</taxon>
    </lineage>
</organism>
<feature type="domain" description="FAR1" evidence="1">
    <location>
        <begin position="37"/>
        <end position="121"/>
    </location>
</feature>
<gene>
    <name evidence="3" type="primary">LOC106778875</name>
</gene>
<dbReference type="Pfam" id="PF03101">
    <property type="entry name" value="FAR1"/>
    <property type="match status" value="1"/>
</dbReference>
<name>A0A1S3VVF1_VIGRR</name>
<evidence type="ECO:0000259" key="1">
    <source>
        <dbReference type="Pfam" id="PF03101"/>
    </source>
</evidence>
<dbReference type="PANTHER" id="PTHR47718">
    <property type="entry name" value="OS01G0519700 PROTEIN"/>
    <property type="match status" value="1"/>
</dbReference>
<dbReference type="OrthoDB" id="1416016at2759"/>
<dbReference type="RefSeq" id="XP_014522361.1">
    <property type="nucleotide sequence ID" value="XM_014666875.1"/>
</dbReference>
<proteinExistence type="predicted"/>
<dbReference type="PANTHER" id="PTHR47718:SF13">
    <property type="entry name" value="OS09G0290500 PROTEIN"/>
    <property type="match status" value="1"/>
</dbReference>
<dbReference type="STRING" id="3916.A0A1S3VVF1"/>
<sequence>MGLVDEMNEACNTEEENNFSLVPTLDMSFDTMEDAKKFYQEYGKRCGFGIRTRTSKRDKNNIVYYLRLVCSREGKYVSNIRPEVKTLPSQTNECPAGITIARKNEKWFVRTVVLYHSHDLCPQTSNLIRGNRQLNMHAKHTLEVNDDAGVRTNKSFLSMVSEAGGYENMQFVERDARNYIGQHRRSLCKEGDGQALL</sequence>
<evidence type="ECO:0000313" key="3">
    <source>
        <dbReference type="RefSeq" id="XP_014522361.1"/>
    </source>
</evidence>
<dbReference type="KEGG" id="vra:106778875"/>
<dbReference type="GeneID" id="106778875"/>
<evidence type="ECO:0000313" key="2">
    <source>
        <dbReference type="Proteomes" id="UP000087766"/>
    </source>
</evidence>
<reference evidence="3" key="1">
    <citation type="submission" date="2025-08" db="UniProtKB">
        <authorList>
            <consortium name="RefSeq"/>
        </authorList>
    </citation>
    <scope>IDENTIFICATION</scope>
    <source>
        <tissue evidence="3">Leaf</tissue>
    </source>
</reference>
<dbReference type="InterPro" id="IPR004330">
    <property type="entry name" value="FAR1_DNA_bnd_dom"/>
</dbReference>
<dbReference type="Proteomes" id="UP000087766">
    <property type="component" value="Unplaced"/>
</dbReference>
<dbReference type="AlphaFoldDB" id="A0A1S3VVF1"/>
<keyword evidence="2" id="KW-1185">Reference proteome</keyword>